<dbReference type="Gene3D" id="3.40.630.30">
    <property type="match status" value="1"/>
</dbReference>
<dbReference type="InterPro" id="IPR016181">
    <property type="entry name" value="Acyl_CoA_acyltransferase"/>
</dbReference>
<evidence type="ECO:0000256" key="2">
    <source>
        <dbReference type="ARBA" id="ARBA00022679"/>
    </source>
</evidence>
<proteinExistence type="inferred from homology"/>
<protein>
    <submittedName>
        <fullName evidence="5">Acetyltransferase (GNAT family)</fullName>
    </submittedName>
    <submittedName>
        <fullName evidence="6">GNAT family N-acetyltransferase</fullName>
    </submittedName>
</protein>
<evidence type="ECO:0000259" key="4">
    <source>
        <dbReference type="PROSITE" id="PS51186"/>
    </source>
</evidence>
<evidence type="ECO:0000313" key="8">
    <source>
        <dbReference type="Proteomes" id="UP000264693"/>
    </source>
</evidence>
<evidence type="ECO:0000313" key="6">
    <source>
        <dbReference type="EMBL" id="PHO15972.1"/>
    </source>
</evidence>
<accession>A0A347TJJ1</accession>
<dbReference type="EMBL" id="NXAO01000016">
    <property type="protein sequence ID" value="PHO15972.1"/>
    <property type="molecule type" value="Genomic_DNA"/>
</dbReference>
<dbReference type="EMBL" id="CP032101">
    <property type="protein sequence ID" value="AXX86769.1"/>
    <property type="molecule type" value="Genomic_DNA"/>
</dbReference>
<sequence>MSKLLIRKAKIEDSEIIFNFIKELAIYEKAEHEVKTDVDTIKKTVFGDKSVTSVLLCEYDNKSIGMALYFFNYSTWLGKNGIYLEDLYVTPQFRGVGAGKALLKKLAQIAVENDCGRVEWQVLDWNKPSIDFYDSIGAKGQTEWIPYRLTGNALEEFARS</sequence>
<keyword evidence="7" id="KW-1185">Reference proteome</keyword>
<dbReference type="KEGG" id="amar:AMRN_1018"/>
<dbReference type="GO" id="GO:0008080">
    <property type="term" value="F:N-acetyltransferase activity"/>
    <property type="evidence" value="ECO:0007669"/>
    <property type="project" value="TreeGrafter"/>
</dbReference>
<comment type="similarity">
    <text evidence="1">Belongs to the acetyltransferase family.</text>
</comment>
<dbReference type="AlphaFoldDB" id="A0A347TJJ1"/>
<name>A0A347TJJ1_9BACT</name>
<dbReference type="PROSITE" id="PS51186">
    <property type="entry name" value="GNAT"/>
    <property type="match status" value="1"/>
</dbReference>
<feature type="domain" description="N-acetyltransferase" evidence="4">
    <location>
        <begin position="4"/>
        <end position="159"/>
    </location>
</feature>
<keyword evidence="2 5" id="KW-0808">Transferase</keyword>
<organism evidence="5 8">
    <name type="scientific">Malaciobacter marinus</name>
    <dbReference type="NCBI Taxonomy" id="505249"/>
    <lineage>
        <taxon>Bacteria</taxon>
        <taxon>Pseudomonadati</taxon>
        <taxon>Campylobacterota</taxon>
        <taxon>Epsilonproteobacteria</taxon>
        <taxon>Campylobacterales</taxon>
        <taxon>Arcobacteraceae</taxon>
        <taxon>Malaciobacter</taxon>
    </lineage>
</organism>
<dbReference type="PANTHER" id="PTHR10545">
    <property type="entry name" value="DIAMINE N-ACETYLTRANSFERASE"/>
    <property type="match status" value="1"/>
</dbReference>
<dbReference type="Pfam" id="PF00583">
    <property type="entry name" value="Acetyltransf_1"/>
    <property type="match status" value="1"/>
</dbReference>
<evidence type="ECO:0000256" key="3">
    <source>
        <dbReference type="ARBA" id="ARBA00023315"/>
    </source>
</evidence>
<dbReference type="PANTHER" id="PTHR10545:SF29">
    <property type="entry name" value="GH14572P-RELATED"/>
    <property type="match status" value="1"/>
</dbReference>
<dbReference type="FunFam" id="3.40.630.30:FF:000064">
    <property type="entry name" value="GNAT family acetyltransferase"/>
    <property type="match status" value="1"/>
</dbReference>
<dbReference type="CDD" id="cd04301">
    <property type="entry name" value="NAT_SF"/>
    <property type="match status" value="1"/>
</dbReference>
<reference evidence="5 8" key="3">
    <citation type="submission" date="2018-08" db="EMBL/GenBank/DDBJ databases">
        <title>Complete genome of the Arcobacter marinus type strain JCM 15502.</title>
        <authorList>
            <person name="Miller W.G."/>
            <person name="Yee E."/>
            <person name="Huynh S."/>
            <person name="Parker C.T."/>
        </authorList>
    </citation>
    <scope>NUCLEOTIDE SEQUENCE [LARGE SCALE GENOMIC DNA]</scope>
    <source>
        <strain evidence="5 8">JCM 15502</strain>
    </source>
</reference>
<dbReference type="RefSeq" id="WP_099310526.1">
    <property type="nucleotide sequence ID" value="NZ_CP032101.1"/>
</dbReference>
<gene>
    <name evidence="5" type="ORF">AMRN_1018</name>
    <name evidence="6" type="ORF">CPH92_04210</name>
</gene>
<dbReference type="Proteomes" id="UP000264693">
    <property type="component" value="Chromosome"/>
</dbReference>
<dbReference type="SUPFAM" id="SSF55729">
    <property type="entry name" value="Acyl-CoA N-acyltransferases (Nat)"/>
    <property type="match status" value="1"/>
</dbReference>
<keyword evidence="3" id="KW-0012">Acyltransferase</keyword>
<evidence type="ECO:0000313" key="7">
    <source>
        <dbReference type="Proteomes" id="UP000224740"/>
    </source>
</evidence>
<evidence type="ECO:0000313" key="5">
    <source>
        <dbReference type="EMBL" id="AXX86769.1"/>
    </source>
</evidence>
<evidence type="ECO:0000256" key="1">
    <source>
        <dbReference type="ARBA" id="ARBA00008694"/>
    </source>
</evidence>
<dbReference type="InterPro" id="IPR000182">
    <property type="entry name" value="GNAT_dom"/>
</dbReference>
<dbReference type="Proteomes" id="UP000224740">
    <property type="component" value="Unassembled WGS sequence"/>
</dbReference>
<reference evidence="6" key="2">
    <citation type="submission" date="2017-09" db="EMBL/GenBank/DDBJ databases">
        <authorList>
            <person name="Perez-Cataluna A."/>
            <person name="Figueras M.J."/>
            <person name="Salas-Masso N."/>
        </authorList>
    </citation>
    <scope>NUCLEOTIDE SEQUENCE</scope>
    <source>
        <strain evidence="6">CECT 7727</strain>
    </source>
</reference>
<reference evidence="7" key="1">
    <citation type="submission" date="2017-09" db="EMBL/GenBank/DDBJ databases">
        <title>Arcobacter canalis sp. nov., a new species isolated from a water canal contaminated with urban sewage.</title>
        <authorList>
            <person name="Perez-Cataluna A."/>
            <person name="Salas-Masso N."/>
            <person name="Figueras M.J."/>
        </authorList>
    </citation>
    <scope>NUCLEOTIDE SEQUENCE [LARGE SCALE GENOMIC DNA]</scope>
    <source>
        <strain evidence="7">CECT 7727</strain>
    </source>
</reference>
<dbReference type="InterPro" id="IPR051016">
    <property type="entry name" value="Diverse_Substrate_AcTransf"/>
</dbReference>